<dbReference type="AlphaFoldDB" id="A0A9W8K5L7"/>
<dbReference type="EMBL" id="JANKHO010000164">
    <property type="protein sequence ID" value="KAJ3514055.1"/>
    <property type="molecule type" value="Genomic_DNA"/>
</dbReference>
<protein>
    <submittedName>
        <fullName evidence="2">Uncharacterized protein</fullName>
    </submittedName>
</protein>
<name>A0A9W8K5L7_9AGAR</name>
<dbReference type="OrthoDB" id="2532734at2759"/>
<gene>
    <name evidence="2" type="ORF">NLJ89_g2592</name>
</gene>
<dbReference type="Proteomes" id="UP001148786">
    <property type="component" value="Unassembled WGS sequence"/>
</dbReference>
<evidence type="ECO:0000256" key="1">
    <source>
        <dbReference type="SAM" id="MobiDB-lite"/>
    </source>
</evidence>
<evidence type="ECO:0000313" key="2">
    <source>
        <dbReference type="EMBL" id="KAJ3514055.1"/>
    </source>
</evidence>
<organism evidence="2 3">
    <name type="scientific">Agrocybe chaxingu</name>
    <dbReference type="NCBI Taxonomy" id="84603"/>
    <lineage>
        <taxon>Eukaryota</taxon>
        <taxon>Fungi</taxon>
        <taxon>Dikarya</taxon>
        <taxon>Basidiomycota</taxon>
        <taxon>Agaricomycotina</taxon>
        <taxon>Agaricomycetes</taxon>
        <taxon>Agaricomycetidae</taxon>
        <taxon>Agaricales</taxon>
        <taxon>Agaricineae</taxon>
        <taxon>Strophariaceae</taxon>
        <taxon>Agrocybe</taxon>
    </lineage>
</organism>
<accession>A0A9W8K5L7</accession>
<evidence type="ECO:0000313" key="3">
    <source>
        <dbReference type="Proteomes" id="UP001148786"/>
    </source>
</evidence>
<feature type="region of interest" description="Disordered" evidence="1">
    <location>
        <begin position="1"/>
        <end position="103"/>
    </location>
</feature>
<proteinExistence type="predicted"/>
<sequence>MSNFIHNMKTKLSGGSSPPNKQPPKSKDNEPTFSILPHPAKTNDPADLQPPGSGGLRHGGPMEAFHARDPYVPSEEIKNNMPAPLSREELHARQAELQRQPEG</sequence>
<keyword evidence="3" id="KW-1185">Reference proteome</keyword>
<comment type="caution">
    <text evidence="2">The sequence shown here is derived from an EMBL/GenBank/DDBJ whole genome shotgun (WGS) entry which is preliminary data.</text>
</comment>
<reference evidence="2" key="1">
    <citation type="submission" date="2022-07" db="EMBL/GenBank/DDBJ databases">
        <title>Genome Sequence of Agrocybe chaxingu.</title>
        <authorList>
            <person name="Buettner E."/>
        </authorList>
    </citation>
    <scope>NUCLEOTIDE SEQUENCE</scope>
    <source>
        <strain evidence="2">MP-N11</strain>
    </source>
</reference>
<feature type="compositionally biased region" description="Basic and acidic residues" evidence="1">
    <location>
        <begin position="86"/>
        <end position="103"/>
    </location>
</feature>